<dbReference type="EMBL" id="DS469507">
    <property type="protein sequence ID" value="EDO49858.1"/>
    <property type="molecule type" value="Genomic_DNA"/>
</dbReference>
<feature type="chain" id="PRO_5002714152" description="CUB domain-containing protein" evidence="9">
    <location>
        <begin position="27"/>
        <end position="603"/>
    </location>
</feature>
<organism evidence="11 12">
    <name type="scientific">Nematostella vectensis</name>
    <name type="common">Starlet sea anemone</name>
    <dbReference type="NCBI Taxonomy" id="45351"/>
    <lineage>
        <taxon>Eukaryota</taxon>
        <taxon>Metazoa</taxon>
        <taxon>Cnidaria</taxon>
        <taxon>Anthozoa</taxon>
        <taxon>Hexacorallia</taxon>
        <taxon>Actiniaria</taxon>
        <taxon>Edwardsiidae</taxon>
        <taxon>Nematostella</taxon>
    </lineage>
</organism>
<dbReference type="AlphaFoldDB" id="A7REV9"/>
<evidence type="ECO:0000256" key="9">
    <source>
        <dbReference type="SAM" id="SignalP"/>
    </source>
</evidence>
<dbReference type="eggNOG" id="KOG3714">
    <property type="taxonomic scope" value="Eukaryota"/>
</dbReference>
<dbReference type="Gene3D" id="2.60.120.290">
    <property type="entry name" value="Spermadhesin, CUB domain"/>
    <property type="match status" value="3"/>
</dbReference>
<evidence type="ECO:0000259" key="10">
    <source>
        <dbReference type="PROSITE" id="PS01180"/>
    </source>
</evidence>
<evidence type="ECO:0000256" key="4">
    <source>
        <dbReference type="ARBA" id="ARBA00023180"/>
    </source>
</evidence>
<keyword evidence="8" id="KW-0472">Membrane</keyword>
<keyword evidence="2" id="KW-0677">Repeat</keyword>
<dbReference type="Proteomes" id="UP000001593">
    <property type="component" value="Unassembled WGS sequence"/>
</dbReference>
<protein>
    <recommendedName>
        <fullName evidence="10">CUB domain-containing protein</fullName>
    </recommendedName>
</protein>
<feature type="disulfide bond" evidence="6">
    <location>
        <begin position="411"/>
        <end position="426"/>
    </location>
</feature>
<dbReference type="Gene3D" id="4.10.400.10">
    <property type="entry name" value="Low-density Lipoprotein Receptor"/>
    <property type="match status" value="1"/>
</dbReference>
<dbReference type="FunFam" id="2.60.120.290:FF:000005">
    <property type="entry name" value="Procollagen C-endopeptidase enhancer 1"/>
    <property type="match status" value="2"/>
</dbReference>
<evidence type="ECO:0000256" key="6">
    <source>
        <dbReference type="PROSITE-ProRule" id="PRU00124"/>
    </source>
</evidence>
<dbReference type="PANTHER" id="PTHR24251">
    <property type="entry name" value="OVOCHYMASE-RELATED"/>
    <property type="match status" value="1"/>
</dbReference>
<dbReference type="Pfam" id="PF00431">
    <property type="entry name" value="CUB"/>
    <property type="match status" value="3"/>
</dbReference>
<feature type="disulfide bond" evidence="6">
    <location>
        <begin position="392"/>
        <end position="404"/>
    </location>
</feature>
<dbReference type="HOGENOM" id="CLU_452926_0_0_1"/>
<dbReference type="CDD" id="cd00112">
    <property type="entry name" value="LDLa"/>
    <property type="match status" value="1"/>
</dbReference>
<gene>
    <name evidence="11" type="ORF">NEMVEDRAFT_v1g237730</name>
</gene>
<dbReference type="InterPro" id="IPR000859">
    <property type="entry name" value="CUB_dom"/>
</dbReference>
<dbReference type="PROSITE" id="PS01180">
    <property type="entry name" value="CUB"/>
    <property type="match status" value="3"/>
</dbReference>
<feature type="compositionally biased region" description="Polar residues" evidence="7">
    <location>
        <begin position="592"/>
        <end position="603"/>
    </location>
</feature>
<accession>A7REV9</accession>
<evidence type="ECO:0000313" key="11">
    <source>
        <dbReference type="EMBL" id="EDO49858.1"/>
    </source>
</evidence>
<dbReference type="FunFam" id="2.60.120.290:FF:000003">
    <property type="entry name" value="Neuropilin"/>
    <property type="match status" value="1"/>
</dbReference>
<dbReference type="STRING" id="45351.A7REV9"/>
<dbReference type="SMART" id="SM00042">
    <property type="entry name" value="CUB"/>
    <property type="match status" value="3"/>
</dbReference>
<sequence length="603" mass="67997">MWSVAIHRLLVVFLLGLAFFARDSFGCGGVFEQETGVLRSPASGRNIGEITQCDYLLQVPYGRRIKAVFIDLVLRTPCCSCKHDFVELRDGNSVNSSLIGRFCAQNLPKIIYSTSNTLWLRFQSDFRTEIENKFRLTYTAICGRHFTSSSGSFASPGFPNLYAPNIECVYTIFAPLGRIKIEFGTFDLETLPGQTQTTECESDYVEVKEIEHVEYSTSISKPSARFRRYCGNQLPPTVYSTLGSHIWLRFKSDSSGESKGFSARFRTVSVGEGSCEGKLSGKRGHLFSQNYPFLFPRNKECSWEIEVEKNMHIHLFFDTFNFSRHHQQCIYGYVQVYDGPGHASVIGQFCGAVMPTKVVSRSNKLVVRALSGDGANTGWFSARYLVSSEGPCGPKKFTCQNRQCIDDFKQCNNRQDCRDGSDEISCPPEQERLSWYSFWPVTVIVVMLFMGIWLWHTWKKYISPRSHIERHYCPSPCHHHSNGGISEVFEPKPPSYNEAISQPNTHQTQPPPSYEEAVAIPGDHVTVTTNPAALATERVSNEGINQNESQDFDSHVCTIRTCSCDNLIVGYHRQNVDGNSRQPYHSHRLSSDGENTDSASSML</sequence>
<keyword evidence="8" id="KW-1133">Transmembrane helix</keyword>
<dbReference type="PROSITE" id="PS01209">
    <property type="entry name" value="LDLRA_1"/>
    <property type="match status" value="1"/>
</dbReference>
<dbReference type="InterPro" id="IPR035914">
    <property type="entry name" value="Sperma_CUB_dom_sf"/>
</dbReference>
<dbReference type="PANTHER" id="PTHR24251:SF40">
    <property type="entry name" value="CUB DOMAIN-CONTAINING PROTEIN"/>
    <property type="match status" value="1"/>
</dbReference>
<dbReference type="SUPFAM" id="SSF57424">
    <property type="entry name" value="LDL receptor-like module"/>
    <property type="match status" value="1"/>
</dbReference>
<evidence type="ECO:0000256" key="8">
    <source>
        <dbReference type="SAM" id="Phobius"/>
    </source>
</evidence>
<keyword evidence="1 9" id="KW-0732">Signal</keyword>
<evidence type="ECO:0000256" key="2">
    <source>
        <dbReference type="ARBA" id="ARBA00022737"/>
    </source>
</evidence>
<keyword evidence="8" id="KW-0812">Transmembrane</keyword>
<comment type="caution">
    <text evidence="5">Lacks conserved residue(s) required for the propagation of feature annotation.</text>
</comment>
<dbReference type="Pfam" id="PF00057">
    <property type="entry name" value="Ldl_recept_a"/>
    <property type="match status" value="1"/>
</dbReference>
<reference evidence="11 12" key="1">
    <citation type="journal article" date="2007" name="Science">
        <title>Sea anemone genome reveals ancestral eumetazoan gene repertoire and genomic organization.</title>
        <authorList>
            <person name="Putnam N.H."/>
            <person name="Srivastava M."/>
            <person name="Hellsten U."/>
            <person name="Dirks B."/>
            <person name="Chapman J."/>
            <person name="Salamov A."/>
            <person name="Terry A."/>
            <person name="Shapiro H."/>
            <person name="Lindquist E."/>
            <person name="Kapitonov V.V."/>
            <person name="Jurka J."/>
            <person name="Genikhovich G."/>
            <person name="Grigoriev I.V."/>
            <person name="Lucas S.M."/>
            <person name="Steele R.E."/>
            <person name="Finnerty J.R."/>
            <person name="Technau U."/>
            <person name="Martindale M.Q."/>
            <person name="Rokhsar D.S."/>
        </authorList>
    </citation>
    <scope>NUCLEOTIDE SEQUENCE [LARGE SCALE GENOMIC DNA]</scope>
    <source>
        <strain evidence="12">CH2 X CH6</strain>
    </source>
</reference>
<evidence type="ECO:0000313" key="12">
    <source>
        <dbReference type="Proteomes" id="UP000001593"/>
    </source>
</evidence>
<evidence type="ECO:0000256" key="3">
    <source>
        <dbReference type="ARBA" id="ARBA00023157"/>
    </source>
</evidence>
<dbReference type="OMA" id="HERIFFD"/>
<keyword evidence="4" id="KW-0325">Glycoprotein</keyword>
<proteinExistence type="predicted"/>
<dbReference type="SUPFAM" id="SSF49854">
    <property type="entry name" value="Spermadhesin, CUB domain"/>
    <property type="match status" value="3"/>
</dbReference>
<dbReference type="OrthoDB" id="5946163at2759"/>
<name>A7REV9_NEMVE</name>
<dbReference type="CDD" id="cd00041">
    <property type="entry name" value="CUB"/>
    <property type="match status" value="3"/>
</dbReference>
<dbReference type="InterPro" id="IPR002172">
    <property type="entry name" value="LDrepeatLR_classA_rpt"/>
</dbReference>
<feature type="domain" description="CUB" evidence="10">
    <location>
        <begin position="142"/>
        <end position="268"/>
    </location>
</feature>
<evidence type="ECO:0000256" key="1">
    <source>
        <dbReference type="ARBA" id="ARBA00022729"/>
    </source>
</evidence>
<evidence type="ECO:0000256" key="7">
    <source>
        <dbReference type="SAM" id="MobiDB-lite"/>
    </source>
</evidence>
<dbReference type="SMART" id="SM00192">
    <property type="entry name" value="LDLa"/>
    <property type="match status" value="1"/>
</dbReference>
<feature type="disulfide bond" evidence="6">
    <location>
        <begin position="399"/>
        <end position="417"/>
    </location>
</feature>
<dbReference type="InterPro" id="IPR023415">
    <property type="entry name" value="LDLR_class-A_CS"/>
</dbReference>
<feature type="region of interest" description="Disordered" evidence="7">
    <location>
        <begin position="575"/>
        <end position="603"/>
    </location>
</feature>
<feature type="domain" description="CUB" evidence="10">
    <location>
        <begin position="275"/>
        <end position="387"/>
    </location>
</feature>
<feature type="domain" description="CUB" evidence="10">
    <location>
        <begin position="27"/>
        <end position="141"/>
    </location>
</feature>
<dbReference type="PhylomeDB" id="A7REV9"/>
<feature type="transmembrane region" description="Helical" evidence="8">
    <location>
        <begin position="433"/>
        <end position="455"/>
    </location>
</feature>
<keyword evidence="12" id="KW-1185">Reference proteome</keyword>
<keyword evidence="3 6" id="KW-1015">Disulfide bond</keyword>
<feature type="signal peptide" evidence="9">
    <location>
        <begin position="1"/>
        <end position="26"/>
    </location>
</feature>
<evidence type="ECO:0000256" key="5">
    <source>
        <dbReference type="PROSITE-ProRule" id="PRU00059"/>
    </source>
</evidence>
<dbReference type="InParanoid" id="A7REV9"/>
<dbReference type="PROSITE" id="PS50068">
    <property type="entry name" value="LDLRA_2"/>
    <property type="match status" value="1"/>
</dbReference>
<dbReference type="InterPro" id="IPR036055">
    <property type="entry name" value="LDL_receptor-like_sf"/>
</dbReference>
<dbReference type="KEGG" id="nve:5522294"/>